<dbReference type="Proteomes" id="UP000800039">
    <property type="component" value="Unassembled WGS sequence"/>
</dbReference>
<dbReference type="InterPro" id="IPR010730">
    <property type="entry name" value="HET"/>
</dbReference>
<dbReference type="Pfam" id="PF06985">
    <property type="entry name" value="HET"/>
    <property type="match status" value="1"/>
</dbReference>
<dbReference type="GeneID" id="63844553"/>
<evidence type="ECO:0000259" key="1">
    <source>
        <dbReference type="Pfam" id="PF06985"/>
    </source>
</evidence>
<reference evidence="2" key="1">
    <citation type="submission" date="2020-01" db="EMBL/GenBank/DDBJ databases">
        <authorList>
            <consortium name="DOE Joint Genome Institute"/>
            <person name="Haridas S."/>
            <person name="Albert R."/>
            <person name="Binder M."/>
            <person name="Bloem J."/>
            <person name="Labutti K."/>
            <person name="Salamov A."/>
            <person name="Andreopoulos B."/>
            <person name="Baker S.E."/>
            <person name="Barry K."/>
            <person name="Bills G."/>
            <person name="Bluhm B.H."/>
            <person name="Cannon C."/>
            <person name="Castanera R."/>
            <person name="Culley D.E."/>
            <person name="Daum C."/>
            <person name="Ezra D."/>
            <person name="Gonzalez J.B."/>
            <person name="Henrissat B."/>
            <person name="Kuo A."/>
            <person name="Liang C."/>
            <person name="Lipzen A."/>
            <person name="Lutzoni F."/>
            <person name="Magnuson J."/>
            <person name="Mondo S."/>
            <person name="Nolan M."/>
            <person name="Ohm R."/>
            <person name="Pangilinan J."/>
            <person name="Park H.-J."/>
            <person name="Ramirez L."/>
            <person name="Alfaro M."/>
            <person name="Sun H."/>
            <person name="Tritt A."/>
            <person name="Yoshinaga Y."/>
            <person name="Zwiers L.-H."/>
            <person name="Turgeon B.G."/>
            <person name="Goodwin S.B."/>
            <person name="Spatafora J.W."/>
            <person name="Crous P.W."/>
            <person name="Grigoriev I.V."/>
        </authorList>
    </citation>
    <scope>NUCLEOTIDE SEQUENCE</scope>
    <source>
        <strain evidence="2">CBS 394.84</strain>
    </source>
</reference>
<sequence>LQGSIVEASLDKVPEYFALSYTWGNPELCKEISIDGKTLKITQNCADALRRMLRGKAERLIWVDSICINQAGDPAALEERGKQVALMDEIYRKATQVNVHLGVGDAASDVAIMAMRSL</sequence>
<comment type="caution">
    <text evidence="2">The sequence shown here is derived from an EMBL/GenBank/DDBJ whole genome shotgun (WGS) entry which is preliminary data.</text>
</comment>
<gene>
    <name evidence="2" type="ORF">K460DRAFT_238568</name>
</gene>
<proteinExistence type="predicted"/>
<dbReference type="PANTHER" id="PTHR24148">
    <property type="entry name" value="ANKYRIN REPEAT DOMAIN-CONTAINING PROTEIN 39 HOMOLOG-RELATED"/>
    <property type="match status" value="1"/>
</dbReference>
<evidence type="ECO:0000313" key="3">
    <source>
        <dbReference type="Proteomes" id="UP000800039"/>
    </source>
</evidence>
<dbReference type="AlphaFoldDB" id="A0A9P4GLI3"/>
<feature type="non-terminal residue" evidence="2">
    <location>
        <position position="118"/>
    </location>
</feature>
<dbReference type="InterPro" id="IPR052895">
    <property type="entry name" value="HetReg/Transcr_Mod"/>
</dbReference>
<dbReference type="PANTHER" id="PTHR24148:SF79">
    <property type="entry name" value="HETEROKARYON INCOMPATIBILITY DOMAIN-CONTAINING PROTEIN"/>
    <property type="match status" value="1"/>
</dbReference>
<feature type="domain" description="Heterokaryon incompatibility" evidence="1">
    <location>
        <begin position="16"/>
        <end position="110"/>
    </location>
</feature>
<dbReference type="OrthoDB" id="194358at2759"/>
<organism evidence="2 3">
    <name type="scientific">Cucurbitaria berberidis CBS 394.84</name>
    <dbReference type="NCBI Taxonomy" id="1168544"/>
    <lineage>
        <taxon>Eukaryota</taxon>
        <taxon>Fungi</taxon>
        <taxon>Dikarya</taxon>
        <taxon>Ascomycota</taxon>
        <taxon>Pezizomycotina</taxon>
        <taxon>Dothideomycetes</taxon>
        <taxon>Pleosporomycetidae</taxon>
        <taxon>Pleosporales</taxon>
        <taxon>Pleosporineae</taxon>
        <taxon>Cucurbitariaceae</taxon>
        <taxon>Cucurbitaria</taxon>
    </lineage>
</organism>
<name>A0A9P4GLI3_9PLEO</name>
<protein>
    <submittedName>
        <fullName evidence="2">HET-domain-containing protein</fullName>
    </submittedName>
</protein>
<accession>A0A9P4GLI3</accession>
<evidence type="ECO:0000313" key="2">
    <source>
        <dbReference type="EMBL" id="KAF1847437.1"/>
    </source>
</evidence>
<keyword evidence="3" id="KW-1185">Reference proteome</keyword>
<dbReference type="RefSeq" id="XP_040790000.1">
    <property type="nucleotide sequence ID" value="XM_040927300.1"/>
</dbReference>
<dbReference type="EMBL" id="ML976615">
    <property type="protein sequence ID" value="KAF1847437.1"/>
    <property type="molecule type" value="Genomic_DNA"/>
</dbReference>
<feature type="non-terminal residue" evidence="2">
    <location>
        <position position="1"/>
    </location>
</feature>